<dbReference type="SMART" id="SM00918">
    <property type="entry name" value="Lig_chan-Glu_bd"/>
    <property type="match status" value="1"/>
</dbReference>
<proteinExistence type="inferred from homology"/>
<protein>
    <recommendedName>
        <fullName evidence="14">Ionotropic glutamate receptor L-glutamate and glycine-binding domain-containing protein</fullName>
    </recommendedName>
</protein>
<dbReference type="Gene3D" id="3.40.190.10">
    <property type="entry name" value="Periplasmic binding protein-like II"/>
    <property type="match status" value="1"/>
</dbReference>
<dbReference type="PANTHER" id="PTHR42643:SF24">
    <property type="entry name" value="IONOTROPIC RECEPTOR 60A"/>
    <property type="match status" value="1"/>
</dbReference>
<evidence type="ECO:0000256" key="4">
    <source>
        <dbReference type="ARBA" id="ARBA00022475"/>
    </source>
</evidence>
<dbReference type="GO" id="GO:0005886">
    <property type="term" value="C:plasma membrane"/>
    <property type="evidence" value="ECO:0007669"/>
    <property type="project" value="UniProtKB-SubCell"/>
</dbReference>
<dbReference type="EMBL" id="BLKM01009851">
    <property type="protein sequence ID" value="GFG28370.1"/>
    <property type="molecule type" value="Genomic_DNA"/>
</dbReference>
<dbReference type="InParanoid" id="A0A6L2PAJ1"/>
<evidence type="ECO:0000256" key="13">
    <source>
        <dbReference type="SAM" id="Phobius"/>
    </source>
</evidence>
<comment type="subcellular location">
    <subcellularLocation>
        <location evidence="1">Cell membrane</location>
        <topology evidence="1">Multi-pass membrane protein</topology>
    </subcellularLocation>
</comment>
<organism evidence="15 16">
    <name type="scientific">Coptotermes formosanus</name>
    <name type="common">Formosan subterranean termite</name>
    <dbReference type="NCBI Taxonomy" id="36987"/>
    <lineage>
        <taxon>Eukaryota</taxon>
        <taxon>Metazoa</taxon>
        <taxon>Ecdysozoa</taxon>
        <taxon>Arthropoda</taxon>
        <taxon>Hexapoda</taxon>
        <taxon>Insecta</taxon>
        <taxon>Pterygota</taxon>
        <taxon>Neoptera</taxon>
        <taxon>Polyneoptera</taxon>
        <taxon>Dictyoptera</taxon>
        <taxon>Blattodea</taxon>
        <taxon>Blattoidea</taxon>
        <taxon>Termitoidae</taxon>
        <taxon>Rhinotermitidae</taxon>
        <taxon>Coptotermes</taxon>
    </lineage>
</organism>
<keyword evidence="8 13" id="KW-0472">Membrane</keyword>
<evidence type="ECO:0000256" key="2">
    <source>
        <dbReference type="ARBA" id="ARBA00008685"/>
    </source>
</evidence>
<dbReference type="Gene3D" id="1.10.287.70">
    <property type="match status" value="1"/>
</dbReference>
<feature type="transmembrane region" description="Helical" evidence="13">
    <location>
        <begin position="385"/>
        <end position="406"/>
    </location>
</feature>
<dbReference type="SUPFAM" id="SSF53850">
    <property type="entry name" value="Periplasmic binding protein-like II"/>
    <property type="match status" value="1"/>
</dbReference>
<dbReference type="GO" id="GO:0015276">
    <property type="term" value="F:ligand-gated monoatomic ion channel activity"/>
    <property type="evidence" value="ECO:0007669"/>
    <property type="project" value="InterPro"/>
</dbReference>
<dbReference type="PANTHER" id="PTHR42643">
    <property type="entry name" value="IONOTROPIC RECEPTOR 20A-RELATED"/>
    <property type="match status" value="1"/>
</dbReference>
<reference evidence="16" key="1">
    <citation type="submission" date="2020-01" db="EMBL/GenBank/DDBJ databases">
        <title>Draft genome sequence of the Termite Coptotermes fromosanus.</title>
        <authorList>
            <person name="Itakura S."/>
            <person name="Yosikawa Y."/>
            <person name="Umezawa K."/>
        </authorList>
    </citation>
    <scope>NUCLEOTIDE SEQUENCE [LARGE SCALE GENOMIC DNA]</scope>
</reference>
<keyword evidence="5 13" id="KW-0812">Transmembrane</keyword>
<keyword evidence="11" id="KW-1071">Ligand-gated ion channel</keyword>
<dbReference type="InterPro" id="IPR019594">
    <property type="entry name" value="Glu/Gly-bd"/>
</dbReference>
<evidence type="ECO:0000256" key="7">
    <source>
        <dbReference type="ARBA" id="ARBA00023065"/>
    </source>
</evidence>
<dbReference type="OrthoDB" id="8195814at2759"/>
<keyword evidence="12" id="KW-0407">Ion channel</keyword>
<keyword evidence="3" id="KW-0813">Transport</keyword>
<evidence type="ECO:0000256" key="10">
    <source>
        <dbReference type="ARBA" id="ARBA00023180"/>
    </source>
</evidence>
<comment type="caution">
    <text evidence="15">The sequence shown here is derived from an EMBL/GenBank/DDBJ whole genome shotgun (WGS) entry which is preliminary data.</text>
</comment>
<evidence type="ECO:0000259" key="14">
    <source>
        <dbReference type="SMART" id="SM00918"/>
    </source>
</evidence>
<evidence type="ECO:0000313" key="15">
    <source>
        <dbReference type="EMBL" id="GFG28370.1"/>
    </source>
</evidence>
<evidence type="ECO:0000256" key="3">
    <source>
        <dbReference type="ARBA" id="ARBA00022448"/>
    </source>
</evidence>
<evidence type="ECO:0000256" key="5">
    <source>
        <dbReference type="ARBA" id="ARBA00022692"/>
    </source>
</evidence>
<keyword evidence="7" id="KW-0406">Ion transport</keyword>
<evidence type="ECO:0000256" key="9">
    <source>
        <dbReference type="ARBA" id="ARBA00023170"/>
    </source>
</evidence>
<dbReference type="Pfam" id="PF10613">
    <property type="entry name" value="Lig_chan-Glu_bd"/>
    <property type="match status" value="1"/>
</dbReference>
<gene>
    <name evidence="15" type="ORF">Cfor_01747</name>
</gene>
<dbReference type="InterPro" id="IPR052192">
    <property type="entry name" value="Insect_Ionotropic_Sensory_Rcpt"/>
</dbReference>
<comment type="similarity">
    <text evidence="2">Belongs to the glutamate-gated ion channel (TC 1.A.10.1) family.</text>
</comment>
<name>A0A6L2PAJ1_COPFO</name>
<feature type="domain" description="Ionotropic glutamate receptor L-glutamate and glycine-binding" evidence="14">
    <location>
        <begin position="30"/>
        <end position="88"/>
    </location>
</feature>
<dbReference type="InterPro" id="IPR001320">
    <property type="entry name" value="Iontro_rcpt_C"/>
</dbReference>
<keyword evidence="6 13" id="KW-1133">Transmembrane helix</keyword>
<evidence type="ECO:0000256" key="11">
    <source>
        <dbReference type="ARBA" id="ARBA00023286"/>
    </source>
</evidence>
<evidence type="ECO:0000256" key="1">
    <source>
        <dbReference type="ARBA" id="ARBA00004651"/>
    </source>
</evidence>
<dbReference type="Proteomes" id="UP000502823">
    <property type="component" value="Unassembled WGS sequence"/>
</dbReference>
<keyword evidence="9" id="KW-0675">Receptor</keyword>
<keyword evidence="10" id="KW-0325">Glycoprotein</keyword>
<dbReference type="GO" id="GO:0050906">
    <property type="term" value="P:detection of stimulus involved in sensory perception"/>
    <property type="evidence" value="ECO:0007669"/>
    <property type="project" value="UniProtKB-ARBA"/>
</dbReference>
<evidence type="ECO:0000256" key="8">
    <source>
        <dbReference type="ARBA" id="ARBA00023136"/>
    </source>
</evidence>
<accession>A0A6L2PAJ1</accession>
<sequence>MLCSLMAQNFRQGFFINQLNKSPNCSWTGEAVFFQSGGRVISGYVGDIWNTMADVLNFSLNVNDVSNLSLGVPQANGKWTGLLGELQNGHTHVIPQLLMENNRRSVVDFTQPFATLGVQMVVKSRATSHFSWLWSLTPFSAAVWQAVLTFLLLISITLYLSLWTVNKLFPQGKEAKPDFFGNFMCIYGFFCYQGSASRSNLTSIKIMMLWTSLLAYILIQAYGATLVSHITALISWEPSFNNLEGLLHSKYSLAVVSGSDIHSALQKSHGDVYEAVWKNAVKMVNNDQQAFHEVCSGHAACFVTSEVSAVMNCTVTPVSDLYFSFWSSSGLVKDFPCKHLIDFTILRLRETGILNILMTRHPSPFWKRKKNHHHASDNFEGNVQLLQIVPILSLYTVSIILAFFVLMMETATAMHT</sequence>
<feature type="transmembrane region" description="Helical" evidence="13">
    <location>
        <begin position="132"/>
        <end position="159"/>
    </location>
</feature>
<evidence type="ECO:0000313" key="16">
    <source>
        <dbReference type="Proteomes" id="UP000502823"/>
    </source>
</evidence>
<keyword evidence="4" id="KW-1003">Cell membrane</keyword>
<dbReference type="AlphaFoldDB" id="A0A6L2PAJ1"/>
<evidence type="ECO:0000256" key="12">
    <source>
        <dbReference type="ARBA" id="ARBA00023303"/>
    </source>
</evidence>
<feature type="transmembrane region" description="Helical" evidence="13">
    <location>
        <begin position="208"/>
        <end position="236"/>
    </location>
</feature>
<evidence type="ECO:0000256" key="6">
    <source>
        <dbReference type="ARBA" id="ARBA00022989"/>
    </source>
</evidence>
<dbReference type="Pfam" id="PF00060">
    <property type="entry name" value="Lig_chan"/>
    <property type="match status" value="1"/>
</dbReference>
<keyword evidence="16" id="KW-1185">Reference proteome</keyword>